<reference evidence="1" key="1">
    <citation type="submission" date="2018-02" db="EMBL/GenBank/DDBJ databases">
        <title>Rhizophora mucronata_Transcriptome.</title>
        <authorList>
            <person name="Meera S.P."/>
            <person name="Sreeshan A."/>
            <person name="Augustine A."/>
        </authorList>
    </citation>
    <scope>NUCLEOTIDE SEQUENCE</scope>
    <source>
        <tissue evidence="1">Leaf</tissue>
    </source>
</reference>
<name>A0A2P2JFI6_RHIMU</name>
<protein>
    <submittedName>
        <fullName evidence="1">Uncharacterized protein</fullName>
    </submittedName>
</protein>
<dbReference type="EMBL" id="GGEC01011731">
    <property type="protein sequence ID" value="MBW92214.1"/>
    <property type="molecule type" value="Transcribed_RNA"/>
</dbReference>
<sequence length="90" mass="10215">MLYRLENNCNRRELDLCHKSNRVICSKPMKSTSIGFTLFSSRNPMSSTLCPEQNCIVKTCLVVNPQNIRGILTMLLFLKFLAALSEFLAS</sequence>
<organism evidence="1">
    <name type="scientific">Rhizophora mucronata</name>
    <name type="common">Asiatic mangrove</name>
    <dbReference type="NCBI Taxonomy" id="61149"/>
    <lineage>
        <taxon>Eukaryota</taxon>
        <taxon>Viridiplantae</taxon>
        <taxon>Streptophyta</taxon>
        <taxon>Embryophyta</taxon>
        <taxon>Tracheophyta</taxon>
        <taxon>Spermatophyta</taxon>
        <taxon>Magnoliopsida</taxon>
        <taxon>eudicotyledons</taxon>
        <taxon>Gunneridae</taxon>
        <taxon>Pentapetalae</taxon>
        <taxon>rosids</taxon>
        <taxon>fabids</taxon>
        <taxon>Malpighiales</taxon>
        <taxon>Rhizophoraceae</taxon>
        <taxon>Rhizophora</taxon>
    </lineage>
</organism>
<proteinExistence type="predicted"/>
<accession>A0A2P2JFI6</accession>
<evidence type="ECO:0000313" key="1">
    <source>
        <dbReference type="EMBL" id="MBW92214.1"/>
    </source>
</evidence>
<dbReference type="AlphaFoldDB" id="A0A2P2JFI6"/>